<dbReference type="EMBL" id="CASHTH010002806">
    <property type="protein sequence ID" value="CAI8035499.1"/>
    <property type="molecule type" value="Genomic_DNA"/>
</dbReference>
<keyword evidence="3" id="KW-1185">Reference proteome</keyword>
<feature type="domain" description="Integrator complex subunit 1 R4" evidence="1">
    <location>
        <begin position="4"/>
        <end position="75"/>
    </location>
</feature>
<dbReference type="EMBL" id="CASHTH010002806">
    <property type="protein sequence ID" value="CAI8035500.1"/>
    <property type="molecule type" value="Genomic_DNA"/>
</dbReference>
<gene>
    <name evidence="2" type="ORF">GBAR_LOCUS19913</name>
</gene>
<organism evidence="2 3">
    <name type="scientific">Geodia barretti</name>
    <name type="common">Barrett's horny sponge</name>
    <dbReference type="NCBI Taxonomy" id="519541"/>
    <lineage>
        <taxon>Eukaryota</taxon>
        <taxon>Metazoa</taxon>
        <taxon>Porifera</taxon>
        <taxon>Demospongiae</taxon>
        <taxon>Heteroscleromorpha</taxon>
        <taxon>Tetractinellida</taxon>
        <taxon>Astrophorina</taxon>
        <taxon>Geodiidae</taxon>
        <taxon>Geodia</taxon>
    </lineage>
</organism>
<dbReference type="InterPro" id="IPR053965">
    <property type="entry name" value="INTS1_R4"/>
</dbReference>
<dbReference type="EMBL" id="CASHTH010002806">
    <property type="protein sequence ID" value="CAI8035497.1"/>
    <property type="molecule type" value="Genomic_DNA"/>
</dbReference>
<proteinExistence type="predicted"/>
<evidence type="ECO:0000313" key="2">
    <source>
        <dbReference type="EMBL" id="CAI8035498.1"/>
    </source>
</evidence>
<reference evidence="2" key="1">
    <citation type="submission" date="2023-03" db="EMBL/GenBank/DDBJ databases">
        <authorList>
            <person name="Steffen K."/>
            <person name="Cardenas P."/>
        </authorList>
    </citation>
    <scope>NUCLEOTIDE SEQUENCE</scope>
</reference>
<dbReference type="Gene3D" id="1.25.10.10">
    <property type="entry name" value="Leucine-rich Repeat Variant"/>
    <property type="match status" value="1"/>
</dbReference>
<dbReference type="InterPro" id="IPR011989">
    <property type="entry name" value="ARM-like"/>
</dbReference>
<dbReference type="GO" id="GO:0034474">
    <property type="term" value="P:U2 snRNA 3'-end processing"/>
    <property type="evidence" value="ECO:0007669"/>
    <property type="project" value="InterPro"/>
</dbReference>
<dbReference type="Proteomes" id="UP001174909">
    <property type="component" value="Unassembled WGS sequence"/>
</dbReference>
<dbReference type="InterPro" id="IPR038902">
    <property type="entry name" value="INTS1"/>
</dbReference>
<dbReference type="PANTHER" id="PTHR21224">
    <property type="entry name" value="INTEGRATOR COMPLEX SUBUNIT 1"/>
    <property type="match status" value="1"/>
</dbReference>
<dbReference type="PANTHER" id="PTHR21224:SF1">
    <property type="entry name" value="INTEGRATOR COMPLEX SUBUNIT 1"/>
    <property type="match status" value="1"/>
</dbReference>
<dbReference type="SUPFAM" id="SSF48371">
    <property type="entry name" value="ARM repeat"/>
    <property type="match status" value="1"/>
</dbReference>
<dbReference type="GO" id="GO:0032039">
    <property type="term" value="C:integrator complex"/>
    <property type="evidence" value="ECO:0007669"/>
    <property type="project" value="InterPro"/>
</dbReference>
<sequence length="115" mass="12976">MYYVCTHMQPELCRIIQDPEPTSCSLAHSLLLRHLKETPSAVEALLPTYLSCLKSHDHSVVMATVGVVSELVLLCPSREGSRLLQRLFRLASHNFMNCTPELLQAVEACTRHIFQ</sequence>
<dbReference type="EMBL" id="CASHTH010002806">
    <property type="protein sequence ID" value="CAI8035498.1"/>
    <property type="molecule type" value="Genomic_DNA"/>
</dbReference>
<accession>A0AA35WVM1</accession>
<dbReference type="AlphaFoldDB" id="A0AA35WVM1"/>
<comment type="caution">
    <text evidence="2">The sequence shown here is derived from an EMBL/GenBank/DDBJ whole genome shotgun (WGS) entry which is preliminary data.</text>
</comment>
<dbReference type="Pfam" id="PF22928">
    <property type="entry name" value="INTS1_R4"/>
    <property type="match status" value="1"/>
</dbReference>
<evidence type="ECO:0000259" key="1">
    <source>
        <dbReference type="Pfam" id="PF22928"/>
    </source>
</evidence>
<dbReference type="InterPro" id="IPR016024">
    <property type="entry name" value="ARM-type_fold"/>
</dbReference>
<protein>
    <recommendedName>
        <fullName evidence="1">Integrator complex subunit 1 R4 domain-containing protein</fullName>
    </recommendedName>
</protein>
<name>A0AA35WVM1_GEOBA</name>
<evidence type="ECO:0000313" key="3">
    <source>
        <dbReference type="Proteomes" id="UP001174909"/>
    </source>
</evidence>